<evidence type="ECO:0008006" key="3">
    <source>
        <dbReference type="Google" id="ProtNLM"/>
    </source>
</evidence>
<dbReference type="InterPro" id="IPR032675">
    <property type="entry name" value="LRR_dom_sf"/>
</dbReference>
<organism evidence="1 2">
    <name type="scientific">Mucor circinelloides f. circinelloides (strain 1006PhL)</name>
    <name type="common">Mucormycosis agent</name>
    <name type="synonym">Calyptromyces circinelloides</name>
    <dbReference type="NCBI Taxonomy" id="1220926"/>
    <lineage>
        <taxon>Eukaryota</taxon>
        <taxon>Fungi</taxon>
        <taxon>Fungi incertae sedis</taxon>
        <taxon>Mucoromycota</taxon>
        <taxon>Mucoromycotina</taxon>
        <taxon>Mucoromycetes</taxon>
        <taxon>Mucorales</taxon>
        <taxon>Mucorineae</taxon>
        <taxon>Mucoraceae</taxon>
        <taxon>Mucor</taxon>
    </lineage>
</organism>
<gene>
    <name evidence="1" type="ORF">HMPREF1544_08033</name>
</gene>
<dbReference type="OMA" id="FMDFIAI"/>
<dbReference type="AlphaFoldDB" id="S2J4Y5"/>
<accession>S2J4Y5</accession>
<dbReference type="Proteomes" id="UP000014254">
    <property type="component" value="Unassembled WGS sequence"/>
</dbReference>
<dbReference type="SUPFAM" id="SSF81383">
    <property type="entry name" value="F-box domain"/>
    <property type="match status" value="1"/>
</dbReference>
<evidence type="ECO:0000313" key="2">
    <source>
        <dbReference type="Proteomes" id="UP000014254"/>
    </source>
</evidence>
<dbReference type="Gene3D" id="3.80.10.10">
    <property type="entry name" value="Ribonuclease Inhibitor"/>
    <property type="match status" value="1"/>
</dbReference>
<sequence>MFNNLPRDLQSMVFAQLYQNSLSDFVACRSVCKQWDAVCMQIMRTRGTKVSLTSKRQSKQFLHLLKKGRDFNSVVHHITVRSNEYFMDFIAIICHCPNLKTLDLGGQSPFYIKFHKLLLQFEDAKGSRELPLIEEFKFDDPGEVYSSETMLISSWICSDIAAFRRSVKHLHVVLDFIDIPVRYRNNRLLKDDLCNMPSLKKITARYLDIFPANVFIEDILNSRLQKLESVEVAGIGSDLTSKRVYYVNPVENLCKLEIFISVMDANALRYIEQGLPNLKDLCLLSNKANYYEWMTITGDNPIQTFIIIRKFRDYCVDIPTVLVSLADEFFTLFAHIHQESFKKIDYVWDLLGRDNDNDELIDPFDD</sequence>
<protein>
    <recommendedName>
        <fullName evidence="3">F-box domain-containing protein</fullName>
    </recommendedName>
</protein>
<dbReference type="InParanoid" id="S2J4Y5"/>
<dbReference type="InterPro" id="IPR036047">
    <property type="entry name" value="F-box-like_dom_sf"/>
</dbReference>
<dbReference type="EMBL" id="KE124018">
    <property type="protein sequence ID" value="EPB85206.1"/>
    <property type="molecule type" value="Genomic_DNA"/>
</dbReference>
<dbReference type="SUPFAM" id="SSF52047">
    <property type="entry name" value="RNI-like"/>
    <property type="match status" value="1"/>
</dbReference>
<evidence type="ECO:0000313" key="1">
    <source>
        <dbReference type="EMBL" id="EPB85206.1"/>
    </source>
</evidence>
<proteinExistence type="predicted"/>
<dbReference type="OrthoDB" id="2203990at2759"/>
<keyword evidence="2" id="KW-1185">Reference proteome</keyword>
<name>S2J4Y5_MUCC1</name>
<dbReference type="VEuPathDB" id="FungiDB:HMPREF1544_08033"/>
<reference evidence="2" key="1">
    <citation type="submission" date="2013-05" db="EMBL/GenBank/DDBJ databases">
        <title>The Genome sequence of Mucor circinelloides f. circinelloides 1006PhL.</title>
        <authorList>
            <consortium name="The Broad Institute Genomics Platform"/>
            <person name="Cuomo C."/>
            <person name="Earl A."/>
            <person name="Findley K."/>
            <person name="Lee S.C."/>
            <person name="Walker B."/>
            <person name="Young S."/>
            <person name="Zeng Q."/>
            <person name="Gargeya S."/>
            <person name="Fitzgerald M."/>
            <person name="Haas B."/>
            <person name="Abouelleil A."/>
            <person name="Allen A.W."/>
            <person name="Alvarado L."/>
            <person name="Arachchi H.M."/>
            <person name="Berlin A.M."/>
            <person name="Chapman S.B."/>
            <person name="Gainer-Dewar J."/>
            <person name="Goldberg J."/>
            <person name="Griggs A."/>
            <person name="Gujja S."/>
            <person name="Hansen M."/>
            <person name="Howarth C."/>
            <person name="Imamovic A."/>
            <person name="Ireland A."/>
            <person name="Larimer J."/>
            <person name="McCowan C."/>
            <person name="Murphy C."/>
            <person name="Pearson M."/>
            <person name="Poon T.W."/>
            <person name="Priest M."/>
            <person name="Roberts A."/>
            <person name="Saif S."/>
            <person name="Shea T."/>
            <person name="Sisk P."/>
            <person name="Sykes S."/>
            <person name="Wortman J."/>
            <person name="Nusbaum C."/>
            <person name="Birren B."/>
        </authorList>
    </citation>
    <scope>NUCLEOTIDE SEQUENCE [LARGE SCALE GENOMIC DNA]</scope>
    <source>
        <strain evidence="2">1006PhL</strain>
    </source>
</reference>